<dbReference type="InterPro" id="IPR051466">
    <property type="entry name" value="D-amino_acid_metab_enzyme"/>
</dbReference>
<name>A0ABP8VVZ7_9MICO</name>
<evidence type="ECO:0000259" key="3">
    <source>
        <dbReference type="SMART" id="SM01119"/>
    </source>
</evidence>
<dbReference type="RefSeq" id="WP_345375423.1">
    <property type="nucleotide sequence ID" value="NZ_BAABLM010000003.1"/>
</dbReference>
<protein>
    <submittedName>
        <fullName evidence="4">Amino acid deaminase</fullName>
    </submittedName>
</protein>
<dbReference type="InterPro" id="IPR026956">
    <property type="entry name" value="D-ser_dehydrat-like_dom"/>
</dbReference>
<proteinExistence type="inferred from homology"/>
<dbReference type="PANTHER" id="PTHR28004:SF8">
    <property type="entry name" value="D-SERINE DEAMINASE"/>
    <property type="match status" value="1"/>
</dbReference>
<dbReference type="SMART" id="SM01119">
    <property type="entry name" value="D-ser_dehydrat"/>
    <property type="match status" value="1"/>
</dbReference>
<feature type="domain" description="D-serine dehydratase-like" evidence="3">
    <location>
        <begin position="303"/>
        <end position="405"/>
    </location>
</feature>
<evidence type="ECO:0000256" key="1">
    <source>
        <dbReference type="ARBA" id="ARBA00005323"/>
    </source>
</evidence>
<dbReference type="InterPro" id="IPR042208">
    <property type="entry name" value="D-ser_dehydrat-like_sf"/>
</dbReference>
<comment type="similarity">
    <text evidence="1">Belongs to the DSD1 family.</text>
</comment>
<accession>A0ABP8VVZ7</accession>
<dbReference type="Gene3D" id="2.40.37.20">
    <property type="entry name" value="D-serine dehydratase-like domain"/>
    <property type="match status" value="1"/>
</dbReference>
<organism evidence="4 5">
    <name type="scientific">Frondihabitans cladoniiphilus</name>
    <dbReference type="NCBI Taxonomy" id="715785"/>
    <lineage>
        <taxon>Bacteria</taxon>
        <taxon>Bacillati</taxon>
        <taxon>Actinomycetota</taxon>
        <taxon>Actinomycetes</taxon>
        <taxon>Micrococcales</taxon>
        <taxon>Microbacteriaceae</taxon>
        <taxon>Frondihabitans</taxon>
    </lineage>
</organism>
<gene>
    <name evidence="4" type="ORF">GCM10025780_17130</name>
</gene>
<dbReference type="Proteomes" id="UP001501295">
    <property type="component" value="Unassembled WGS sequence"/>
</dbReference>
<keyword evidence="5" id="KW-1185">Reference proteome</keyword>
<evidence type="ECO:0000256" key="2">
    <source>
        <dbReference type="ARBA" id="ARBA00023239"/>
    </source>
</evidence>
<dbReference type="Gene3D" id="3.20.20.10">
    <property type="entry name" value="Alanine racemase"/>
    <property type="match status" value="1"/>
</dbReference>
<keyword evidence="2" id="KW-0456">Lyase</keyword>
<dbReference type="InterPro" id="IPR029066">
    <property type="entry name" value="PLP-binding_barrel"/>
</dbReference>
<sequence>MSPTTTVFSKVAFIGRPWPVPLGDLPTPLLAVDRRALDHNVEAMAAWCRRAGVDLAPHGKTTMAPEIWRQQIAAGAWGITVATPYQAAIAREAGIERVILAGTTFAPDALRGLVEPGCDVVMWVDSVEAVRIVDGALGVAGASRKLPVLVEVGATGARTGVRTIEAGLDVARAVRDADHLVLAGVAGYEAALSHDIDGASLQRVDDYLATLIEFRDLLDGDSFAEWLALGGDVVITAGGSTYFDRVVEALSFRHDPEGVRGVRTRVVLRSGSYVTHDHGHYDRVTPFGAESARVPEGVRFEPALTLWASVLSRPEPGLALLNIGRRDTSDDEGFPVLLEVHRRIDGGFHRVDGATEGAVFTGLNDQHAFVRVPEPSPLEVGDLVRLGISHPCTTLDRWSEIAAFSESDLVSGLPVVDGVVATRF</sequence>
<reference evidence="5" key="1">
    <citation type="journal article" date="2019" name="Int. J. Syst. Evol. Microbiol.">
        <title>The Global Catalogue of Microorganisms (GCM) 10K type strain sequencing project: providing services to taxonomists for standard genome sequencing and annotation.</title>
        <authorList>
            <consortium name="The Broad Institute Genomics Platform"/>
            <consortium name="The Broad Institute Genome Sequencing Center for Infectious Disease"/>
            <person name="Wu L."/>
            <person name="Ma J."/>
        </authorList>
    </citation>
    <scope>NUCLEOTIDE SEQUENCE [LARGE SCALE GENOMIC DNA]</scope>
    <source>
        <strain evidence="5">JCM 18956</strain>
    </source>
</reference>
<dbReference type="PANTHER" id="PTHR28004">
    <property type="entry name" value="ZGC:162816-RELATED"/>
    <property type="match status" value="1"/>
</dbReference>
<dbReference type="Pfam" id="PF14031">
    <property type="entry name" value="D-ser_dehydrat"/>
    <property type="match status" value="1"/>
</dbReference>
<dbReference type="InterPro" id="IPR001608">
    <property type="entry name" value="Ala_racemase_N"/>
</dbReference>
<dbReference type="SUPFAM" id="SSF51419">
    <property type="entry name" value="PLP-binding barrel"/>
    <property type="match status" value="1"/>
</dbReference>
<dbReference type="Pfam" id="PF01168">
    <property type="entry name" value="Ala_racemase_N"/>
    <property type="match status" value="1"/>
</dbReference>
<comment type="caution">
    <text evidence="4">The sequence shown here is derived from an EMBL/GenBank/DDBJ whole genome shotgun (WGS) entry which is preliminary data.</text>
</comment>
<dbReference type="EMBL" id="BAABLM010000003">
    <property type="protein sequence ID" value="GAA4673456.1"/>
    <property type="molecule type" value="Genomic_DNA"/>
</dbReference>
<evidence type="ECO:0000313" key="5">
    <source>
        <dbReference type="Proteomes" id="UP001501295"/>
    </source>
</evidence>
<evidence type="ECO:0000313" key="4">
    <source>
        <dbReference type="EMBL" id="GAA4673456.1"/>
    </source>
</evidence>